<dbReference type="CDD" id="cd06261">
    <property type="entry name" value="TM_PBP2"/>
    <property type="match status" value="1"/>
</dbReference>
<feature type="domain" description="ABC transmembrane type-1" evidence="10">
    <location>
        <begin position="78"/>
        <end position="274"/>
    </location>
</feature>
<dbReference type="EMBL" id="LN890655">
    <property type="protein sequence ID" value="CUS02434.2"/>
    <property type="molecule type" value="Genomic_DNA"/>
</dbReference>
<keyword evidence="7 9" id="KW-1133">Transmembrane helix</keyword>
<dbReference type="Pfam" id="PF00528">
    <property type="entry name" value="BPD_transp_1"/>
    <property type="match status" value="1"/>
</dbReference>
<dbReference type="AlphaFoldDB" id="A0A160SZ85"/>
<evidence type="ECO:0000313" key="11">
    <source>
        <dbReference type="EMBL" id="CUS02434.2"/>
    </source>
</evidence>
<comment type="subcellular location">
    <subcellularLocation>
        <location evidence="1 9">Cell membrane</location>
        <topology evidence="1 9">Multi-pass membrane protein</topology>
    </subcellularLocation>
</comment>
<dbReference type="GO" id="GO:0022857">
    <property type="term" value="F:transmembrane transporter activity"/>
    <property type="evidence" value="ECO:0007669"/>
    <property type="project" value="InterPro"/>
</dbReference>
<dbReference type="Proteomes" id="UP000215027">
    <property type="component" value="Chromosome I"/>
</dbReference>
<evidence type="ECO:0000313" key="12">
    <source>
        <dbReference type="Proteomes" id="UP000215027"/>
    </source>
</evidence>
<dbReference type="NCBIfam" id="TIGR01726">
    <property type="entry name" value="HEQRo_perm_3TM"/>
    <property type="match status" value="1"/>
</dbReference>
<feature type="transmembrane region" description="Helical" evidence="9">
    <location>
        <begin position="256"/>
        <end position="277"/>
    </location>
</feature>
<keyword evidence="3 9" id="KW-0813">Transport</keyword>
<evidence type="ECO:0000256" key="4">
    <source>
        <dbReference type="ARBA" id="ARBA00022475"/>
    </source>
</evidence>
<feature type="transmembrane region" description="Helical" evidence="9">
    <location>
        <begin position="24"/>
        <end position="43"/>
    </location>
</feature>
<dbReference type="Gene3D" id="1.10.3720.10">
    <property type="entry name" value="MetI-like"/>
    <property type="match status" value="1"/>
</dbReference>
<evidence type="ECO:0000256" key="6">
    <source>
        <dbReference type="ARBA" id="ARBA00022970"/>
    </source>
</evidence>
<dbReference type="InterPro" id="IPR010065">
    <property type="entry name" value="AA_ABC_transptr_permease_3TM"/>
</dbReference>
<evidence type="ECO:0000256" key="5">
    <source>
        <dbReference type="ARBA" id="ARBA00022692"/>
    </source>
</evidence>
<gene>
    <name evidence="11" type="ORF">CFX0092_A0556</name>
</gene>
<dbReference type="GO" id="GO:0006865">
    <property type="term" value="P:amino acid transport"/>
    <property type="evidence" value="ECO:0007669"/>
    <property type="project" value="UniProtKB-KW"/>
</dbReference>
<keyword evidence="5 9" id="KW-0812">Transmembrane</keyword>
<dbReference type="GO" id="GO:0043190">
    <property type="term" value="C:ATP-binding cassette (ABC) transporter complex"/>
    <property type="evidence" value="ECO:0007669"/>
    <property type="project" value="InterPro"/>
</dbReference>
<reference evidence="11" key="1">
    <citation type="submission" date="2016-01" db="EMBL/GenBank/DDBJ databases">
        <authorList>
            <person name="Mcilroy J.S."/>
            <person name="Karst M S."/>
            <person name="Albertsen M."/>
        </authorList>
    </citation>
    <scope>NUCLEOTIDE SEQUENCE</scope>
    <source>
        <strain evidence="11">Cfx-K</strain>
    </source>
</reference>
<proteinExistence type="inferred from homology"/>
<evidence type="ECO:0000256" key="1">
    <source>
        <dbReference type="ARBA" id="ARBA00004651"/>
    </source>
</evidence>
<protein>
    <submittedName>
        <fullName evidence="11">Polar amino acid ABC transporter, inner membrane subunit</fullName>
    </submittedName>
</protein>
<keyword evidence="12" id="KW-1185">Reference proteome</keyword>
<evidence type="ECO:0000256" key="2">
    <source>
        <dbReference type="ARBA" id="ARBA00010072"/>
    </source>
</evidence>
<dbReference type="RefSeq" id="WP_197699856.1">
    <property type="nucleotide sequence ID" value="NZ_LN890655.1"/>
</dbReference>
<evidence type="ECO:0000259" key="10">
    <source>
        <dbReference type="PROSITE" id="PS50928"/>
    </source>
</evidence>
<dbReference type="PROSITE" id="PS50928">
    <property type="entry name" value="ABC_TM1"/>
    <property type="match status" value="1"/>
</dbReference>
<dbReference type="InterPro" id="IPR035906">
    <property type="entry name" value="MetI-like_sf"/>
</dbReference>
<dbReference type="PANTHER" id="PTHR30614:SF20">
    <property type="entry name" value="GLUTAMINE TRANSPORT SYSTEM PERMEASE PROTEIN GLNP"/>
    <property type="match status" value="1"/>
</dbReference>
<organism evidence="11 12">
    <name type="scientific">Candidatus Promineifilum breve</name>
    <dbReference type="NCBI Taxonomy" id="1806508"/>
    <lineage>
        <taxon>Bacteria</taxon>
        <taxon>Bacillati</taxon>
        <taxon>Chloroflexota</taxon>
        <taxon>Ardenticatenia</taxon>
        <taxon>Candidatus Promineifilales</taxon>
        <taxon>Candidatus Promineifilaceae</taxon>
        <taxon>Candidatus Promineifilum</taxon>
    </lineage>
</organism>
<dbReference type="PANTHER" id="PTHR30614">
    <property type="entry name" value="MEMBRANE COMPONENT OF AMINO ACID ABC TRANSPORTER"/>
    <property type="match status" value="1"/>
</dbReference>
<dbReference type="InterPro" id="IPR000515">
    <property type="entry name" value="MetI-like"/>
</dbReference>
<dbReference type="SUPFAM" id="SSF161098">
    <property type="entry name" value="MetI-like"/>
    <property type="match status" value="1"/>
</dbReference>
<keyword evidence="4" id="KW-1003">Cell membrane</keyword>
<evidence type="ECO:0000256" key="9">
    <source>
        <dbReference type="RuleBase" id="RU363032"/>
    </source>
</evidence>
<evidence type="ECO:0000256" key="3">
    <source>
        <dbReference type="ARBA" id="ARBA00022448"/>
    </source>
</evidence>
<feature type="transmembrane region" description="Helical" evidence="9">
    <location>
        <begin position="114"/>
        <end position="138"/>
    </location>
</feature>
<accession>A0A160SZ85</accession>
<keyword evidence="8 9" id="KW-0472">Membrane</keyword>
<feature type="transmembrane region" description="Helical" evidence="9">
    <location>
        <begin position="80"/>
        <end position="102"/>
    </location>
</feature>
<dbReference type="InterPro" id="IPR043429">
    <property type="entry name" value="ArtM/GltK/GlnP/TcyL/YhdX-like"/>
</dbReference>
<name>A0A160SZ85_9CHLR</name>
<evidence type="ECO:0000256" key="8">
    <source>
        <dbReference type="ARBA" id="ARBA00023136"/>
    </source>
</evidence>
<dbReference type="KEGG" id="pbf:CFX0092_A0556"/>
<comment type="similarity">
    <text evidence="2">Belongs to the binding-protein-dependent transport system permease family. HisMQ subfamily.</text>
</comment>
<keyword evidence="6" id="KW-0029">Amino-acid transport</keyword>
<sequence>MTGDQFHNTVNVKQPGRRLDLQGFPWWLATIIGFLALMLLLIATNEEYNRAFHFIRGHFGGLEGWQQGGLAGLIGTGITVTIYTTLVAFAIALVIGLLAGLGRVNTNVVIRNVAITYIEFIRGVPTLVLIFTVALVIVPEVSNRLGIPNQSITPSTRGIIALAIIYGAFLAEIFRAGIESVPHGQTEAARSLGLNGRQAMRYVVLPQAVRNVLPALGNDFIAMLKDSSLISVLAVRDITQMARLHSGSTFRFRETYLVLTFLYLTMTIALSLLLRWYERRLRRNAK</sequence>
<evidence type="ECO:0000256" key="7">
    <source>
        <dbReference type="ARBA" id="ARBA00022989"/>
    </source>
</evidence>